<dbReference type="Pfam" id="PF13860">
    <property type="entry name" value="FlgD_ig"/>
    <property type="match status" value="1"/>
</dbReference>
<evidence type="ECO:0000313" key="2">
    <source>
        <dbReference type="EMBL" id="HGE99775.1"/>
    </source>
</evidence>
<proteinExistence type="predicted"/>
<organism evidence="2">
    <name type="scientific">candidate division WOR-3 bacterium</name>
    <dbReference type="NCBI Taxonomy" id="2052148"/>
    <lineage>
        <taxon>Bacteria</taxon>
        <taxon>Bacteria division WOR-3</taxon>
    </lineage>
</organism>
<sequence length="319" mass="36887">MIDPIPDGPRTPPRYWAYDDVDTIYRERPRFNWIEIRNRGTRLPITLDDQTIRIPLPFVFKYYGIRYTDSLSICSNGWISPIWTTSTVYSNQPLPDPTSTNPSAMICPNWDDLYPIYGNGIWYLYQPDSHRFIIEWDSVHYYSPNTQWDKFQIIVYDTTVSTYTGDNEFIFQYLTANNYISNTVGIEDETNLIGINALFNNSYHQACAPLVPGRAIKFTTDTMALVGLKEEVYRQAQTPLATINRKKVNLSLKLSSEPLVLSIYDLNGREIRRFKIPPSTPNITWDGQDERGNPVPTGIYLIRISGEGRKEKGKIIFIR</sequence>
<accession>A0A7C3YV79</accession>
<dbReference type="AlphaFoldDB" id="A0A7C3YV79"/>
<dbReference type="InterPro" id="IPR026444">
    <property type="entry name" value="Secre_tail"/>
</dbReference>
<feature type="domain" description="FlgD/Vpr Ig-like" evidence="1">
    <location>
        <begin position="248"/>
        <end position="307"/>
    </location>
</feature>
<name>A0A7C3YV79_UNCW3</name>
<reference evidence="2" key="1">
    <citation type="journal article" date="2020" name="mSystems">
        <title>Genome- and Community-Level Interaction Insights into Carbon Utilization and Element Cycling Functions of Hydrothermarchaeota in Hydrothermal Sediment.</title>
        <authorList>
            <person name="Zhou Z."/>
            <person name="Liu Y."/>
            <person name="Xu W."/>
            <person name="Pan J."/>
            <person name="Luo Z.H."/>
            <person name="Li M."/>
        </authorList>
    </citation>
    <scope>NUCLEOTIDE SEQUENCE [LARGE SCALE GENOMIC DNA]</scope>
    <source>
        <strain evidence="2">SpSt-906</strain>
    </source>
</reference>
<protein>
    <submittedName>
        <fullName evidence="2">T9SS type A sorting domain-containing protein</fullName>
    </submittedName>
</protein>
<evidence type="ECO:0000259" key="1">
    <source>
        <dbReference type="Pfam" id="PF13860"/>
    </source>
</evidence>
<comment type="caution">
    <text evidence="2">The sequence shown here is derived from an EMBL/GenBank/DDBJ whole genome shotgun (WGS) entry which is preliminary data.</text>
</comment>
<dbReference type="EMBL" id="DTMQ01000042">
    <property type="protein sequence ID" value="HGE99775.1"/>
    <property type="molecule type" value="Genomic_DNA"/>
</dbReference>
<dbReference type="Gene3D" id="2.60.40.4070">
    <property type="match status" value="1"/>
</dbReference>
<dbReference type="NCBIfam" id="TIGR04183">
    <property type="entry name" value="Por_Secre_tail"/>
    <property type="match status" value="1"/>
</dbReference>
<gene>
    <name evidence="2" type="ORF">ENX07_06900</name>
</gene>
<dbReference type="InterPro" id="IPR025965">
    <property type="entry name" value="FlgD/Vpr_Ig-like"/>
</dbReference>